<protein>
    <submittedName>
        <fullName evidence="2">Stage II sporulation protein P</fullName>
    </submittedName>
</protein>
<evidence type="ECO:0000256" key="1">
    <source>
        <dbReference type="SAM" id="Phobius"/>
    </source>
</evidence>
<dbReference type="InterPro" id="IPR010897">
    <property type="entry name" value="Spore_II_P"/>
</dbReference>
<proteinExistence type="predicted"/>
<dbReference type="RefSeq" id="WP_151535322.1">
    <property type="nucleotide sequence ID" value="NZ_WBOS01000005.1"/>
</dbReference>
<keyword evidence="3" id="KW-1185">Reference proteome</keyword>
<reference evidence="2 3" key="1">
    <citation type="journal article" date="2016" name="Antonie Van Leeuwenhoek">
        <title>Bacillus depressus sp. nov., isolated from soil of a sunflower field.</title>
        <authorList>
            <person name="Wei X."/>
            <person name="Xin D."/>
            <person name="Xin Y."/>
            <person name="Zhang H."/>
            <person name="Wang T."/>
            <person name="Zhang J."/>
        </authorList>
    </citation>
    <scope>NUCLEOTIDE SEQUENCE [LARGE SCALE GENOMIC DNA]</scope>
    <source>
        <strain evidence="2 3">BZ1</strain>
    </source>
</reference>
<comment type="caution">
    <text evidence="2">The sequence shown here is derived from an EMBL/GenBank/DDBJ whole genome shotgun (WGS) entry which is preliminary data.</text>
</comment>
<keyword evidence="1" id="KW-0812">Transmembrane</keyword>
<keyword evidence="1" id="KW-0472">Membrane</keyword>
<gene>
    <name evidence="2" type="ORF">F7731_13545</name>
</gene>
<dbReference type="Proteomes" id="UP000481030">
    <property type="component" value="Unassembled WGS sequence"/>
</dbReference>
<keyword evidence="1" id="KW-1133">Transmembrane helix</keyword>
<sequence>MNKRTGTHSFLIYLYGWLFSILFFFIVAGIVAFNSSAFTSEHMNSLLKDIKADQLFVHLFQAENHYFPQEGGNHFPNISEMAFRLATNIKPTDIRTFLGRELPGYSIFETGIEIAGEGTDYTNLPFESAPPIDFLLKEKEIVSENLPSEDPKNTPSPFDGKKSVLIYHTHSWESFSPLLKGVTHPDEAVSSNERVNVIAVGKKLSEELALKGIGVEHDTTNMATLLNQKNWTYNESYLLSREVAQTAMASNKDLKFMIDIHRDSQGHELTTKDINGKKYARMFFVVGKEHKNYQKNLQLATELHHSLEAKFPGISRGVFKKGKSEGNGIYNQDLSDRSILIEFGGVENDLTELYNSIDVFAEIFNEHYWKAEMVNGKGS</sequence>
<accession>A0A6L3V5K1</accession>
<evidence type="ECO:0000313" key="2">
    <source>
        <dbReference type="EMBL" id="KAB2334782.1"/>
    </source>
</evidence>
<dbReference type="NCBIfam" id="TIGR02867">
    <property type="entry name" value="spore_II_P"/>
    <property type="match status" value="1"/>
</dbReference>
<evidence type="ECO:0000313" key="3">
    <source>
        <dbReference type="Proteomes" id="UP000481030"/>
    </source>
</evidence>
<feature type="transmembrane region" description="Helical" evidence="1">
    <location>
        <begin position="12"/>
        <end position="33"/>
    </location>
</feature>
<name>A0A6L3V5K1_9BACI</name>
<dbReference type="AlphaFoldDB" id="A0A6L3V5K1"/>
<dbReference type="EMBL" id="WBOS01000005">
    <property type="protein sequence ID" value="KAB2334782.1"/>
    <property type="molecule type" value="Genomic_DNA"/>
</dbReference>
<dbReference type="Pfam" id="PF07454">
    <property type="entry name" value="SpoIIP"/>
    <property type="match status" value="1"/>
</dbReference>
<dbReference type="OrthoDB" id="1633470at2"/>
<organism evidence="2 3">
    <name type="scientific">Cytobacillus depressus</name>
    <dbReference type="NCBI Taxonomy" id="1602942"/>
    <lineage>
        <taxon>Bacteria</taxon>
        <taxon>Bacillati</taxon>
        <taxon>Bacillota</taxon>
        <taxon>Bacilli</taxon>
        <taxon>Bacillales</taxon>
        <taxon>Bacillaceae</taxon>
        <taxon>Cytobacillus</taxon>
    </lineage>
</organism>
<dbReference type="SUPFAM" id="SSF53187">
    <property type="entry name" value="Zn-dependent exopeptidases"/>
    <property type="match status" value="1"/>
</dbReference>